<organism evidence="3 4">
    <name type="scientific">Seminavis robusta</name>
    <dbReference type="NCBI Taxonomy" id="568900"/>
    <lineage>
        <taxon>Eukaryota</taxon>
        <taxon>Sar</taxon>
        <taxon>Stramenopiles</taxon>
        <taxon>Ochrophyta</taxon>
        <taxon>Bacillariophyta</taxon>
        <taxon>Bacillariophyceae</taxon>
        <taxon>Bacillariophycidae</taxon>
        <taxon>Naviculales</taxon>
        <taxon>Naviculaceae</taxon>
        <taxon>Seminavis</taxon>
    </lineage>
</organism>
<dbReference type="AlphaFoldDB" id="A0A9N8F5C7"/>
<evidence type="ECO:0000313" key="4">
    <source>
        <dbReference type="Proteomes" id="UP001153069"/>
    </source>
</evidence>
<dbReference type="GO" id="GO:0004519">
    <property type="term" value="F:endonuclease activity"/>
    <property type="evidence" value="ECO:0007669"/>
    <property type="project" value="UniProtKB-KW"/>
</dbReference>
<gene>
    <name evidence="3" type="ORF">SEMRO_3324_G346810.1</name>
</gene>
<dbReference type="EMBL" id="CAICTM010003322">
    <property type="protein sequence ID" value="CAB9531209.1"/>
    <property type="molecule type" value="Genomic_DNA"/>
</dbReference>
<dbReference type="InterPro" id="IPR050410">
    <property type="entry name" value="CCR4/nocturin_mRNA_transcr"/>
</dbReference>
<dbReference type="Proteomes" id="UP001153069">
    <property type="component" value="Unassembled WGS sequence"/>
</dbReference>
<feature type="domain" description="Endonuclease/exonuclease/phosphatase" evidence="2">
    <location>
        <begin position="77"/>
        <end position="401"/>
    </location>
</feature>
<dbReference type="Gene3D" id="3.60.10.10">
    <property type="entry name" value="Endonuclease/exonuclease/phosphatase"/>
    <property type="match status" value="1"/>
</dbReference>
<dbReference type="InterPro" id="IPR005135">
    <property type="entry name" value="Endo/exonuclease/phosphatase"/>
</dbReference>
<feature type="signal peptide" evidence="1">
    <location>
        <begin position="1"/>
        <end position="23"/>
    </location>
</feature>
<feature type="chain" id="PRO_5040190902" evidence="1">
    <location>
        <begin position="24"/>
        <end position="455"/>
    </location>
</feature>
<keyword evidence="4" id="KW-1185">Reference proteome</keyword>
<evidence type="ECO:0000259" key="2">
    <source>
        <dbReference type="Pfam" id="PF03372"/>
    </source>
</evidence>
<dbReference type="PANTHER" id="PTHR12121:SF100">
    <property type="entry name" value="POLY(A)-SPECIFIC RIBONUCLEASE"/>
    <property type="match status" value="1"/>
</dbReference>
<dbReference type="PANTHER" id="PTHR12121">
    <property type="entry name" value="CARBON CATABOLITE REPRESSOR PROTEIN 4"/>
    <property type="match status" value="1"/>
</dbReference>
<keyword evidence="3" id="KW-0540">Nuclease</keyword>
<accession>A0A9N8F5C7</accession>
<dbReference type="Pfam" id="PF03372">
    <property type="entry name" value="Exo_endo_phos"/>
    <property type="match status" value="1"/>
</dbReference>
<dbReference type="SUPFAM" id="SSF56219">
    <property type="entry name" value="DNase I-like"/>
    <property type="match status" value="1"/>
</dbReference>
<dbReference type="OrthoDB" id="276515at2759"/>
<keyword evidence="3" id="KW-0255">Endonuclease</keyword>
<evidence type="ECO:0000256" key="1">
    <source>
        <dbReference type="SAM" id="SignalP"/>
    </source>
</evidence>
<protein>
    <submittedName>
        <fullName evidence="3">Endonuclease/Exonuclease/phosphatase family</fullName>
    </submittedName>
</protein>
<dbReference type="InterPro" id="IPR036691">
    <property type="entry name" value="Endo/exonu/phosph_ase_sf"/>
</dbReference>
<name>A0A9N8F5C7_9STRA</name>
<sequence>MELPFLFLWMAITLLLLLQESTALSSATYAHGAAATAATVPGQRRLVENGYDYDSDTAIRYHHNHHHDSPQLLFQLLSWNVLAPVYAPPWRHPWSLPEHLDWTFRKQRIVDTLFAACAPPSLLPDIICLQEVQVDLWESDLKPALQARAAQQRTGRQRQSTGYHSSSYRYLEQLQGNNSINSDDEDDDPYWYLLQKVKKKPIANAILVRKEFATCLAVESRSRAVIAVLELNNNRDNDNDNVNNPQRFIVANVHLQAGMGAHHQMQRFYQINSLMKRIRKFVRQYSPKGESSSLPVIIVGDFNMSPDTPLYHLLQNGYLPPEQYNDSAARVSTSSRDQLTPENLQELAESSLISHLPLQDAYRDCEPPQGKQASTYTSGDVIDYLWTTVTTTTDESAHGSDEIPQTRLAIHETWQAHPDGSLDAAGMFCKGRRYPNDENPSDHLPIGAMIEMVSL</sequence>
<keyword evidence="3" id="KW-0378">Hydrolase</keyword>
<proteinExistence type="predicted"/>
<comment type="caution">
    <text evidence="3">The sequence shown here is derived from an EMBL/GenBank/DDBJ whole genome shotgun (WGS) entry which is preliminary data.</text>
</comment>
<keyword evidence="1" id="KW-0732">Signal</keyword>
<dbReference type="GO" id="GO:0000175">
    <property type="term" value="F:3'-5'-RNA exonuclease activity"/>
    <property type="evidence" value="ECO:0007669"/>
    <property type="project" value="TreeGrafter"/>
</dbReference>
<reference evidence="3" key="1">
    <citation type="submission" date="2020-06" db="EMBL/GenBank/DDBJ databases">
        <authorList>
            <consortium name="Plant Systems Biology data submission"/>
        </authorList>
    </citation>
    <scope>NUCLEOTIDE SEQUENCE</scope>
    <source>
        <strain evidence="3">D6</strain>
    </source>
</reference>
<evidence type="ECO:0000313" key="3">
    <source>
        <dbReference type="EMBL" id="CAB9531209.1"/>
    </source>
</evidence>